<evidence type="ECO:0000256" key="1">
    <source>
        <dbReference type="SAM" id="Coils"/>
    </source>
</evidence>
<keyword evidence="1" id="KW-0175">Coiled coil</keyword>
<sequence>MVSEGQEDFGGSAPTVSKWEVLRERQVKANQELKMKANELEKLFAEHKLCVSQSHDKNAATEPLTISTNMSKLSVTPQVKVLDNQDHGDATVQKFSEFGLSDYCRGNLYESYMQKRDAKLREEWGSKKEEKEAKMKAMQDSFERSAAEMKAKLSSKRYEERSKSFNISIPKYVLPIVVLRSKDEEDLYFGNGGSKSSQAKKPPNKNLPSSIPTPSATPVLRSSTKTSNTSSGRRMLQPENALAHSVPNFSDLRKENPKPNSGVSKTVTRPPAKIHARSKSSIENIIVVKEERKPHCSQSLKKSAVVPTELGLVLTPSKCDKSDSFSQNAESKPLLRKGSRLGPGARAVVATMKSSVESETVNSEVKLDELAFDPDVAENEDDEESETAKNEDHVNVDNVKPKLSHETEKLVDSGSEGGDALRSSRMETSSVAVLPPSMPSTNHPDGSVQNSPAESPVSWDSCAQHAFSYAHETSDIDASPIGSPASGNSGSLNQIEAGAARMRKKWGSTQKPNLLYNSSHGHSRKDVSGGFKRLLRFGRKSRGTDDSFNEREYFSEQVQALRSSIPAPPNIVLLQSMNMPVPTMGNMNIYEGEIDSGGGETFRDHFGKLMGLFFTKFKSVNTHFEAELEAVSFGLFLTLRLGIPKIVVETNSLKVVQVLSSAGIQPEHIEKYFLANEVEDMDDKRPMEKLIKKTLKKATFLKNYSTSFVEDSNEINPLVSVVSSHLFLLSDKGNVVQWTILHCLCCSYAYAGQLPSCAFGFNSHGVVDSLISFVQISVPLLLRVEDPTDGI</sequence>
<feature type="region of interest" description="Disordered" evidence="2">
    <location>
        <begin position="367"/>
        <end position="459"/>
    </location>
</feature>
<dbReference type="Pfam" id="PF13456">
    <property type="entry name" value="RVT_3"/>
    <property type="match status" value="1"/>
</dbReference>
<evidence type="ECO:0000256" key="2">
    <source>
        <dbReference type="SAM" id="MobiDB-lite"/>
    </source>
</evidence>
<gene>
    <name evidence="4" type="ORF">RHGRI_035412</name>
</gene>
<feature type="region of interest" description="Disordered" evidence="2">
    <location>
        <begin position="189"/>
        <end position="277"/>
    </location>
</feature>
<feature type="compositionally biased region" description="Polar residues" evidence="2">
    <location>
        <begin position="258"/>
        <end position="267"/>
    </location>
</feature>
<feature type="region of interest" description="Disordered" evidence="2">
    <location>
        <begin position="319"/>
        <end position="340"/>
    </location>
</feature>
<dbReference type="InterPro" id="IPR002156">
    <property type="entry name" value="RNaseH_domain"/>
</dbReference>
<dbReference type="Proteomes" id="UP000823749">
    <property type="component" value="Chromosome 12"/>
</dbReference>
<feature type="compositionally biased region" description="Polar residues" evidence="2">
    <location>
        <begin position="439"/>
        <end position="453"/>
    </location>
</feature>
<protein>
    <recommendedName>
        <fullName evidence="3">RNase H type-1 domain-containing protein</fullName>
    </recommendedName>
</protein>
<dbReference type="EMBL" id="JACTNZ010000012">
    <property type="protein sequence ID" value="KAG5523603.1"/>
    <property type="molecule type" value="Genomic_DNA"/>
</dbReference>
<dbReference type="GO" id="GO:0004523">
    <property type="term" value="F:RNA-DNA hybrid ribonuclease activity"/>
    <property type="evidence" value="ECO:0007669"/>
    <property type="project" value="InterPro"/>
</dbReference>
<keyword evidence="5" id="KW-1185">Reference proteome</keyword>
<feature type="compositionally biased region" description="Polar residues" evidence="2">
    <location>
        <begin position="507"/>
        <end position="520"/>
    </location>
</feature>
<evidence type="ECO:0000313" key="4">
    <source>
        <dbReference type="EMBL" id="KAG5523603.1"/>
    </source>
</evidence>
<name>A0AAV6I7N7_9ERIC</name>
<proteinExistence type="predicted"/>
<dbReference type="GO" id="GO:0003676">
    <property type="term" value="F:nucleic acid binding"/>
    <property type="evidence" value="ECO:0007669"/>
    <property type="project" value="InterPro"/>
</dbReference>
<comment type="caution">
    <text evidence="4">The sequence shown here is derived from an EMBL/GenBank/DDBJ whole genome shotgun (WGS) entry which is preliminary data.</text>
</comment>
<reference evidence="4" key="1">
    <citation type="submission" date="2020-08" db="EMBL/GenBank/DDBJ databases">
        <title>Plant Genome Project.</title>
        <authorList>
            <person name="Zhang R.-G."/>
        </authorList>
    </citation>
    <scope>NUCLEOTIDE SEQUENCE</scope>
    <source>
        <strain evidence="4">WSP0</strain>
        <tissue evidence="4">Leaf</tissue>
    </source>
</reference>
<feature type="region of interest" description="Disordered" evidence="2">
    <location>
        <begin position="473"/>
        <end position="492"/>
    </location>
</feature>
<feature type="region of interest" description="Disordered" evidence="2">
    <location>
        <begin position="499"/>
        <end position="522"/>
    </location>
</feature>
<organism evidence="4 5">
    <name type="scientific">Rhododendron griersonianum</name>
    <dbReference type="NCBI Taxonomy" id="479676"/>
    <lineage>
        <taxon>Eukaryota</taxon>
        <taxon>Viridiplantae</taxon>
        <taxon>Streptophyta</taxon>
        <taxon>Embryophyta</taxon>
        <taxon>Tracheophyta</taxon>
        <taxon>Spermatophyta</taxon>
        <taxon>Magnoliopsida</taxon>
        <taxon>eudicotyledons</taxon>
        <taxon>Gunneridae</taxon>
        <taxon>Pentapetalae</taxon>
        <taxon>asterids</taxon>
        <taxon>Ericales</taxon>
        <taxon>Ericaceae</taxon>
        <taxon>Ericoideae</taxon>
        <taxon>Rhodoreae</taxon>
        <taxon>Rhododendron</taxon>
    </lineage>
</organism>
<dbReference type="PANTHER" id="PTHR31008:SF15">
    <property type="entry name" value="GPI-ANCHORED ADHESIN-LIKE PROTEIN"/>
    <property type="match status" value="1"/>
</dbReference>
<dbReference type="AlphaFoldDB" id="A0AAV6I7N7"/>
<feature type="coiled-coil region" evidence="1">
    <location>
        <begin position="121"/>
        <end position="148"/>
    </location>
</feature>
<feature type="compositionally biased region" description="Polar residues" evidence="2">
    <location>
        <begin position="206"/>
        <end position="232"/>
    </location>
</feature>
<feature type="compositionally biased region" description="Basic and acidic residues" evidence="2">
    <location>
        <begin position="386"/>
        <end position="411"/>
    </location>
</feature>
<evidence type="ECO:0000313" key="5">
    <source>
        <dbReference type="Proteomes" id="UP000823749"/>
    </source>
</evidence>
<accession>A0AAV6I7N7</accession>
<dbReference type="PANTHER" id="PTHR31008">
    <property type="entry name" value="COP1-INTERACTING PROTEIN-RELATED"/>
    <property type="match status" value="1"/>
</dbReference>
<feature type="compositionally biased region" description="Acidic residues" evidence="2">
    <location>
        <begin position="370"/>
        <end position="385"/>
    </location>
</feature>
<feature type="domain" description="RNase H type-1" evidence="3">
    <location>
        <begin position="595"/>
        <end position="662"/>
    </location>
</feature>
<evidence type="ECO:0000259" key="3">
    <source>
        <dbReference type="Pfam" id="PF13456"/>
    </source>
</evidence>